<gene>
    <name evidence="1" type="ORF">BJ508DRAFT_310284</name>
</gene>
<organism evidence="1 2">
    <name type="scientific">Ascobolus immersus RN42</name>
    <dbReference type="NCBI Taxonomy" id="1160509"/>
    <lineage>
        <taxon>Eukaryota</taxon>
        <taxon>Fungi</taxon>
        <taxon>Dikarya</taxon>
        <taxon>Ascomycota</taxon>
        <taxon>Pezizomycotina</taxon>
        <taxon>Pezizomycetes</taxon>
        <taxon>Pezizales</taxon>
        <taxon>Ascobolaceae</taxon>
        <taxon>Ascobolus</taxon>
    </lineage>
</organism>
<dbReference type="EMBL" id="ML119728">
    <property type="protein sequence ID" value="RPA77323.1"/>
    <property type="molecule type" value="Genomic_DNA"/>
</dbReference>
<dbReference type="AlphaFoldDB" id="A0A3N4HTZ0"/>
<proteinExistence type="predicted"/>
<evidence type="ECO:0000313" key="1">
    <source>
        <dbReference type="EMBL" id="RPA77323.1"/>
    </source>
</evidence>
<sequence>MQDKNATGDGEWKNIGVLEGEYEALREGSRNFLQDECELCDHTANILAANPQYWDEKGNLRYDKVNEFNSKASESFGEWLEDRLDAFPDYEDMTLEQLVDIRLRQGQFLTLEEVVAWVKEANLGLAKKDNDHPIKQHVRNAVLTYLAEQRHKGNLQVGERPESGRIVYRLMGNRK</sequence>
<protein>
    <submittedName>
        <fullName evidence="1">Uncharacterized protein</fullName>
    </submittedName>
</protein>
<keyword evidence="2" id="KW-1185">Reference proteome</keyword>
<name>A0A3N4HTZ0_ASCIM</name>
<dbReference type="Proteomes" id="UP000275078">
    <property type="component" value="Unassembled WGS sequence"/>
</dbReference>
<evidence type="ECO:0000313" key="2">
    <source>
        <dbReference type="Proteomes" id="UP000275078"/>
    </source>
</evidence>
<reference evidence="1 2" key="1">
    <citation type="journal article" date="2018" name="Nat. Ecol. Evol.">
        <title>Pezizomycetes genomes reveal the molecular basis of ectomycorrhizal truffle lifestyle.</title>
        <authorList>
            <person name="Murat C."/>
            <person name="Payen T."/>
            <person name="Noel B."/>
            <person name="Kuo A."/>
            <person name="Morin E."/>
            <person name="Chen J."/>
            <person name="Kohler A."/>
            <person name="Krizsan K."/>
            <person name="Balestrini R."/>
            <person name="Da Silva C."/>
            <person name="Montanini B."/>
            <person name="Hainaut M."/>
            <person name="Levati E."/>
            <person name="Barry K.W."/>
            <person name="Belfiori B."/>
            <person name="Cichocki N."/>
            <person name="Clum A."/>
            <person name="Dockter R.B."/>
            <person name="Fauchery L."/>
            <person name="Guy J."/>
            <person name="Iotti M."/>
            <person name="Le Tacon F."/>
            <person name="Lindquist E.A."/>
            <person name="Lipzen A."/>
            <person name="Malagnac F."/>
            <person name="Mello A."/>
            <person name="Molinier V."/>
            <person name="Miyauchi S."/>
            <person name="Poulain J."/>
            <person name="Riccioni C."/>
            <person name="Rubini A."/>
            <person name="Sitrit Y."/>
            <person name="Splivallo R."/>
            <person name="Traeger S."/>
            <person name="Wang M."/>
            <person name="Zifcakova L."/>
            <person name="Wipf D."/>
            <person name="Zambonelli A."/>
            <person name="Paolocci F."/>
            <person name="Nowrousian M."/>
            <person name="Ottonello S."/>
            <person name="Baldrian P."/>
            <person name="Spatafora J.W."/>
            <person name="Henrissat B."/>
            <person name="Nagy L.G."/>
            <person name="Aury J.M."/>
            <person name="Wincker P."/>
            <person name="Grigoriev I.V."/>
            <person name="Bonfante P."/>
            <person name="Martin F.M."/>
        </authorList>
    </citation>
    <scope>NUCLEOTIDE SEQUENCE [LARGE SCALE GENOMIC DNA]</scope>
    <source>
        <strain evidence="1 2">RN42</strain>
    </source>
</reference>
<accession>A0A3N4HTZ0</accession>